<dbReference type="Pfam" id="PF11901">
    <property type="entry name" value="DM9"/>
    <property type="match status" value="1"/>
</dbReference>
<feature type="signal peptide" evidence="2">
    <location>
        <begin position="1"/>
        <end position="18"/>
    </location>
</feature>
<reference evidence="3 4" key="1">
    <citation type="submission" date="2018-06" db="EMBL/GenBank/DDBJ databases">
        <authorList>
            <consortium name="Pathogen Informatics"/>
            <person name="Doyle S."/>
        </authorList>
    </citation>
    <scope>NUCLEOTIDE SEQUENCE [LARGE SCALE GENOMIC DNA]</scope>
    <source>
        <strain evidence="3 4">NCTC13316</strain>
    </source>
</reference>
<dbReference type="EMBL" id="UGOD01000001">
    <property type="protein sequence ID" value="STX50244.1"/>
    <property type="molecule type" value="Genomic_DNA"/>
</dbReference>
<sequence length="187" mass="20768">MRMLSILFLALGIQVGWANPPHVHGHPDSPSLEQAIRVGTDTDGKALYLCIANLFNSVQPGKTWVGYGRCNIAYGGKEYIVNDFKVPPRNLFNNTSWQKDTRSPVRIGRDTNGKPLFLCQALYRGSKQPGKTWPGYNRCNISYAGQEVVLNIFQVLGNGRVNQHAHAHNPNNHSHGPTSSQVIVTEY</sequence>
<evidence type="ECO:0000313" key="3">
    <source>
        <dbReference type="EMBL" id="STX50244.1"/>
    </source>
</evidence>
<feature type="compositionally biased region" description="Polar residues" evidence="1">
    <location>
        <begin position="176"/>
        <end position="187"/>
    </location>
</feature>
<evidence type="ECO:0000256" key="1">
    <source>
        <dbReference type="SAM" id="MobiDB-lite"/>
    </source>
</evidence>
<feature type="region of interest" description="Disordered" evidence="1">
    <location>
        <begin position="164"/>
        <end position="187"/>
    </location>
</feature>
<keyword evidence="4" id="KW-1185">Reference proteome</keyword>
<dbReference type="RefSeq" id="WP_115329884.1">
    <property type="nucleotide sequence ID" value="NZ_CAAAHP010000011.1"/>
</dbReference>
<dbReference type="Proteomes" id="UP000254794">
    <property type="component" value="Unassembled WGS sequence"/>
</dbReference>
<dbReference type="PANTHER" id="PTHR31649:SF1">
    <property type="entry name" value="FARNESOIC ACID O-METHYL TRANSFERASE DOMAIN-CONTAINING PROTEIN"/>
    <property type="match status" value="1"/>
</dbReference>
<accession>A0A378JGJ8</accession>
<dbReference type="OrthoDB" id="5635115at2"/>
<feature type="compositionally biased region" description="Low complexity" evidence="1">
    <location>
        <begin position="164"/>
        <end position="175"/>
    </location>
</feature>
<evidence type="ECO:0000313" key="4">
    <source>
        <dbReference type="Proteomes" id="UP000254794"/>
    </source>
</evidence>
<protein>
    <submittedName>
        <fullName evidence="3">Protein of uncharacterized function (DUF3421)</fullName>
    </submittedName>
</protein>
<organism evidence="3 4">
    <name type="scientific">Legionella busanensis</name>
    <dbReference type="NCBI Taxonomy" id="190655"/>
    <lineage>
        <taxon>Bacteria</taxon>
        <taxon>Pseudomonadati</taxon>
        <taxon>Pseudomonadota</taxon>
        <taxon>Gammaproteobacteria</taxon>
        <taxon>Legionellales</taxon>
        <taxon>Legionellaceae</taxon>
        <taxon>Legionella</taxon>
    </lineage>
</organism>
<feature type="chain" id="PRO_5016656010" evidence="2">
    <location>
        <begin position="19"/>
        <end position="187"/>
    </location>
</feature>
<dbReference type="AlphaFoldDB" id="A0A378JGJ8"/>
<evidence type="ECO:0000256" key="2">
    <source>
        <dbReference type="SAM" id="SignalP"/>
    </source>
</evidence>
<dbReference type="PANTHER" id="PTHR31649">
    <property type="entry name" value="AGAP009604-PA"/>
    <property type="match status" value="1"/>
</dbReference>
<name>A0A378JGJ8_9GAMM</name>
<proteinExistence type="predicted"/>
<gene>
    <name evidence="3" type="ORF">NCTC13316_00311</name>
</gene>
<dbReference type="InterPro" id="IPR006616">
    <property type="entry name" value="DM9_repeat"/>
</dbReference>
<keyword evidence="2" id="KW-0732">Signal</keyword>